<comment type="catalytic activity">
    <reaction evidence="1">
        <text>ATP + protein L-histidine = ADP + protein N-phospho-L-histidine.</text>
        <dbReference type="EC" id="2.7.13.3"/>
    </reaction>
</comment>
<accession>A0A7H0GVC2</accession>
<sequence length="759" mass="84594">MLTAYQPARASTYLPFVPASMKHVVVLLLLSVILLPQPALGQTPAAADSLRQLLRQQPRADTVRVQRLLALAHAVRIADMPQAMQLNRQALTLARKLANTDGQAEALLALSILYRRQTNYDLARRYAQQAQSLFARPNDPEGLGRTWLQMSWIDLLQGNYPGALSSALKGLPLTEKSGDLLTRTRLQINMGNIYSQLGDYTEALSTLRAALKNARRLNDEQTVLMALNGLGTTYQTLKNWPQAIAYHQRSLSLSKKLGNVGGEISDEINLAEVYGRQGNTTQALAHGLRARQLVRATQDTYNLPSVELMLARAYLLANQTDSVLALAHHALELSQKSGSNVNIFMASELLADAYGQRRDFEQAYRYRNLQIAYDDSLSGEDIQRRTSALRYGYELDRKKAQIDLLSKDRQLQKQKAERQRQKFVGLLAGIAGLLLLAGLLLRNVFLKQRANRQLKEKNLAIAAHRDDLDQALTELRATQAQLVQHEKLASLGQLTAGVAHEIQNPLNFITNFSDLGVELTTELQEELAKEKLSERGRATIEELLHDLSHNQLSIHQHGRRADRIVKSMLEHSRASSGQPQSTDLNVLAEECLRLAHYSYQAANKDFKATLTTEFAPQLPSLQVVPQDLSRVLINLLTNAFYAVAEKRRQLGEAYQPEITIRTQETEKDVRIVIRDNGNGIPAEVRQRIFEPFFTTKPTGEGTGLGLSLSYDIITKGHRGTLSVETKEGEYTEFTICLPLAVAPQRAARTATPEMTKAGV</sequence>
<keyword evidence="5" id="KW-0175">Coiled coil</keyword>
<keyword evidence="9" id="KW-1185">Reference proteome</keyword>
<dbReference type="Gene3D" id="1.10.287.130">
    <property type="match status" value="1"/>
</dbReference>
<dbReference type="KEGG" id="hqi:H9L05_20735"/>
<dbReference type="PANTHER" id="PTHR43065:SF42">
    <property type="entry name" value="TWO-COMPONENT SENSOR PPRA"/>
    <property type="match status" value="1"/>
</dbReference>
<feature type="coiled-coil region" evidence="5">
    <location>
        <begin position="447"/>
        <end position="488"/>
    </location>
</feature>
<dbReference type="InterPro" id="IPR004358">
    <property type="entry name" value="Sig_transdc_His_kin-like_C"/>
</dbReference>
<dbReference type="Gene3D" id="3.30.565.10">
    <property type="entry name" value="Histidine kinase-like ATPase, C-terminal domain"/>
    <property type="match status" value="1"/>
</dbReference>
<reference evidence="8 9" key="1">
    <citation type="submission" date="2020-08" db="EMBL/GenBank/DDBJ databases">
        <title>Genome sequence of Hymenobacter qilianensis JCM 19763T.</title>
        <authorList>
            <person name="Hyun D.-W."/>
            <person name="Bae J.-W."/>
        </authorList>
    </citation>
    <scope>NUCLEOTIDE SEQUENCE [LARGE SCALE GENOMIC DNA]</scope>
    <source>
        <strain evidence="8 9">JCM 19763</strain>
    </source>
</reference>
<dbReference type="InterPro" id="IPR019734">
    <property type="entry name" value="TPR_rpt"/>
</dbReference>
<feature type="domain" description="Histidine kinase" evidence="7">
    <location>
        <begin position="497"/>
        <end position="741"/>
    </location>
</feature>
<evidence type="ECO:0000256" key="1">
    <source>
        <dbReference type="ARBA" id="ARBA00000085"/>
    </source>
</evidence>
<keyword evidence="6" id="KW-1133">Transmembrane helix</keyword>
<evidence type="ECO:0000256" key="5">
    <source>
        <dbReference type="SAM" id="Coils"/>
    </source>
</evidence>
<dbReference type="PROSITE" id="PS50005">
    <property type="entry name" value="TPR"/>
    <property type="match status" value="1"/>
</dbReference>
<keyword evidence="6" id="KW-0472">Membrane</keyword>
<dbReference type="InterPro" id="IPR011990">
    <property type="entry name" value="TPR-like_helical_dom_sf"/>
</dbReference>
<evidence type="ECO:0000256" key="3">
    <source>
        <dbReference type="ARBA" id="ARBA00022553"/>
    </source>
</evidence>
<evidence type="ECO:0000313" key="9">
    <source>
        <dbReference type="Proteomes" id="UP000516093"/>
    </source>
</evidence>
<dbReference type="Proteomes" id="UP000516093">
    <property type="component" value="Chromosome"/>
</dbReference>
<evidence type="ECO:0000256" key="2">
    <source>
        <dbReference type="ARBA" id="ARBA00012438"/>
    </source>
</evidence>
<dbReference type="InterPro" id="IPR005467">
    <property type="entry name" value="His_kinase_dom"/>
</dbReference>
<dbReference type="SMART" id="SM00028">
    <property type="entry name" value="TPR"/>
    <property type="match status" value="5"/>
</dbReference>
<dbReference type="EC" id="2.7.13.3" evidence="2"/>
<dbReference type="PANTHER" id="PTHR43065">
    <property type="entry name" value="SENSOR HISTIDINE KINASE"/>
    <property type="match status" value="1"/>
</dbReference>
<proteinExistence type="predicted"/>
<dbReference type="InterPro" id="IPR036097">
    <property type="entry name" value="HisK_dim/P_sf"/>
</dbReference>
<dbReference type="InterPro" id="IPR036890">
    <property type="entry name" value="HATPase_C_sf"/>
</dbReference>
<dbReference type="PROSITE" id="PS50109">
    <property type="entry name" value="HIS_KIN"/>
    <property type="match status" value="1"/>
</dbReference>
<keyword evidence="6" id="KW-0812">Transmembrane</keyword>
<name>A0A7H0GVC2_9BACT</name>
<dbReference type="GO" id="GO:0000155">
    <property type="term" value="F:phosphorelay sensor kinase activity"/>
    <property type="evidence" value="ECO:0007669"/>
    <property type="project" value="InterPro"/>
</dbReference>
<dbReference type="Pfam" id="PF02518">
    <property type="entry name" value="HATPase_c"/>
    <property type="match status" value="1"/>
</dbReference>
<dbReference type="InterPro" id="IPR003594">
    <property type="entry name" value="HATPase_dom"/>
</dbReference>
<dbReference type="SUPFAM" id="SSF47384">
    <property type="entry name" value="Homodimeric domain of signal transducing histidine kinase"/>
    <property type="match status" value="1"/>
</dbReference>
<dbReference type="SUPFAM" id="SSF55874">
    <property type="entry name" value="ATPase domain of HSP90 chaperone/DNA topoisomerase II/histidine kinase"/>
    <property type="match status" value="1"/>
</dbReference>
<keyword evidence="4" id="KW-0802">TPR repeat</keyword>
<dbReference type="RefSeq" id="WP_187732497.1">
    <property type="nucleotide sequence ID" value="NZ_CP060784.1"/>
</dbReference>
<dbReference type="CDD" id="cd00082">
    <property type="entry name" value="HisKA"/>
    <property type="match status" value="1"/>
</dbReference>
<dbReference type="Pfam" id="PF13424">
    <property type="entry name" value="TPR_12"/>
    <property type="match status" value="1"/>
</dbReference>
<dbReference type="PRINTS" id="PR00344">
    <property type="entry name" value="BCTRLSENSOR"/>
</dbReference>
<dbReference type="SMART" id="SM00387">
    <property type="entry name" value="HATPase_c"/>
    <property type="match status" value="1"/>
</dbReference>
<dbReference type="EMBL" id="CP060784">
    <property type="protein sequence ID" value="QNP52238.1"/>
    <property type="molecule type" value="Genomic_DNA"/>
</dbReference>
<feature type="repeat" description="TPR" evidence="4">
    <location>
        <begin position="184"/>
        <end position="217"/>
    </location>
</feature>
<dbReference type="SUPFAM" id="SSF48452">
    <property type="entry name" value="TPR-like"/>
    <property type="match status" value="1"/>
</dbReference>
<dbReference type="AlphaFoldDB" id="A0A7H0GVC2"/>
<keyword evidence="3" id="KW-0597">Phosphoprotein</keyword>
<evidence type="ECO:0000256" key="6">
    <source>
        <dbReference type="SAM" id="Phobius"/>
    </source>
</evidence>
<evidence type="ECO:0000256" key="4">
    <source>
        <dbReference type="PROSITE-ProRule" id="PRU00339"/>
    </source>
</evidence>
<dbReference type="InterPro" id="IPR003661">
    <property type="entry name" value="HisK_dim/P_dom"/>
</dbReference>
<gene>
    <name evidence="8" type="ORF">H9L05_20735</name>
</gene>
<evidence type="ECO:0000313" key="8">
    <source>
        <dbReference type="EMBL" id="QNP52238.1"/>
    </source>
</evidence>
<feature type="coiled-coil region" evidence="5">
    <location>
        <begin position="395"/>
        <end position="422"/>
    </location>
</feature>
<dbReference type="SMART" id="SM00388">
    <property type="entry name" value="HisKA"/>
    <property type="match status" value="1"/>
</dbReference>
<dbReference type="SUPFAM" id="SSF81901">
    <property type="entry name" value="HCP-like"/>
    <property type="match status" value="1"/>
</dbReference>
<feature type="transmembrane region" description="Helical" evidence="6">
    <location>
        <begin position="423"/>
        <end position="445"/>
    </location>
</feature>
<evidence type="ECO:0000259" key="7">
    <source>
        <dbReference type="PROSITE" id="PS50109"/>
    </source>
</evidence>
<dbReference type="Gene3D" id="1.25.40.10">
    <property type="entry name" value="Tetratricopeptide repeat domain"/>
    <property type="match status" value="2"/>
</dbReference>
<organism evidence="8 9">
    <name type="scientific">Hymenobacter qilianensis</name>
    <dbReference type="NCBI Taxonomy" id="1385715"/>
    <lineage>
        <taxon>Bacteria</taxon>
        <taxon>Pseudomonadati</taxon>
        <taxon>Bacteroidota</taxon>
        <taxon>Cytophagia</taxon>
        <taxon>Cytophagales</taxon>
        <taxon>Hymenobacteraceae</taxon>
        <taxon>Hymenobacter</taxon>
    </lineage>
</organism>
<protein>
    <recommendedName>
        <fullName evidence="2">histidine kinase</fullName>
        <ecNumber evidence="2">2.7.13.3</ecNumber>
    </recommendedName>
</protein>